<evidence type="ECO:0000313" key="3">
    <source>
        <dbReference type="Proteomes" id="UP000730482"/>
    </source>
</evidence>
<gene>
    <name evidence="2" type="ORF">KGQ19_13475</name>
</gene>
<dbReference type="InterPro" id="IPR001932">
    <property type="entry name" value="PPM-type_phosphatase-like_dom"/>
</dbReference>
<sequence>MTPQTTFATSAGADVNEDTVTAGADFALVLDGATAEPDTDSGCRHGVRWFATQLAGRLAARLAVDACAAHPLTDVLHDAIDAVGRSHSDSCDLRNLCSPSSTVVLVRHRQDHTDCLVLGDSPLVIARRDGAVFPLMDDRLSRFSGPWSQLRYTRNAPGGFWIAGNNPEAARHALVATVPTADLAALALLTDGATRLVERYGWSWRDLMTLLRRDGPAELINQTRAAERQTPAGRFVGKRHDDATAVLCHFGDAPSPRAV</sequence>
<comment type="caution">
    <text evidence="2">The sequence shown here is derived from an EMBL/GenBank/DDBJ whole genome shotgun (WGS) entry which is preliminary data.</text>
</comment>
<evidence type="ECO:0000313" key="2">
    <source>
        <dbReference type="EMBL" id="MBS2547877.1"/>
    </source>
</evidence>
<name>A0ABS5KPC1_9ACTN</name>
<evidence type="ECO:0000259" key="1">
    <source>
        <dbReference type="Pfam" id="PF13672"/>
    </source>
</evidence>
<dbReference type="InterPro" id="IPR036457">
    <property type="entry name" value="PPM-type-like_dom_sf"/>
</dbReference>
<reference evidence="2 3" key="1">
    <citation type="submission" date="2020-02" db="EMBL/GenBank/DDBJ databases">
        <title>Acidophilic actinobacteria isolated from forest soil.</title>
        <authorList>
            <person name="Golinska P."/>
        </authorList>
    </citation>
    <scope>NUCLEOTIDE SEQUENCE [LARGE SCALE GENOMIC DNA]</scope>
    <source>
        <strain evidence="2 3">NL8</strain>
    </source>
</reference>
<organism evidence="2 3">
    <name type="scientific">Catenulispora pinistramenti</name>
    <dbReference type="NCBI Taxonomy" id="2705254"/>
    <lineage>
        <taxon>Bacteria</taxon>
        <taxon>Bacillati</taxon>
        <taxon>Actinomycetota</taxon>
        <taxon>Actinomycetes</taxon>
        <taxon>Catenulisporales</taxon>
        <taxon>Catenulisporaceae</taxon>
        <taxon>Catenulispora</taxon>
    </lineage>
</organism>
<protein>
    <submittedName>
        <fullName evidence="2">Protein phosphatase 2C domain-containing protein</fullName>
    </submittedName>
</protein>
<dbReference type="SUPFAM" id="SSF81606">
    <property type="entry name" value="PP2C-like"/>
    <property type="match status" value="1"/>
</dbReference>
<dbReference type="Gene3D" id="3.60.40.10">
    <property type="entry name" value="PPM-type phosphatase domain"/>
    <property type="match status" value="1"/>
</dbReference>
<feature type="domain" description="PPM-type phosphatase" evidence="1">
    <location>
        <begin position="21"/>
        <end position="215"/>
    </location>
</feature>
<dbReference type="Proteomes" id="UP000730482">
    <property type="component" value="Unassembled WGS sequence"/>
</dbReference>
<keyword evidence="3" id="KW-1185">Reference proteome</keyword>
<dbReference type="Pfam" id="PF13672">
    <property type="entry name" value="PP2C_2"/>
    <property type="match status" value="1"/>
</dbReference>
<proteinExistence type="predicted"/>
<dbReference type="RefSeq" id="WP_212009458.1">
    <property type="nucleotide sequence ID" value="NZ_JAAFYZ010000036.1"/>
</dbReference>
<dbReference type="EMBL" id="JAAFYZ010000036">
    <property type="protein sequence ID" value="MBS2547877.1"/>
    <property type="molecule type" value="Genomic_DNA"/>
</dbReference>
<accession>A0ABS5KPC1</accession>